<reference evidence="1 2" key="1">
    <citation type="submission" date="2018-06" db="EMBL/GenBank/DDBJ databases">
        <title>Comparative genomics reveals the genomic features of Rhizophagus irregularis, R. cerebriforme, R. diaphanum and Gigaspora rosea, and their symbiotic lifestyle signature.</title>
        <authorList>
            <person name="Morin E."/>
            <person name="San Clemente H."/>
            <person name="Chen E.C.H."/>
            <person name="De La Providencia I."/>
            <person name="Hainaut M."/>
            <person name="Kuo A."/>
            <person name="Kohler A."/>
            <person name="Murat C."/>
            <person name="Tang N."/>
            <person name="Roy S."/>
            <person name="Loubradou J."/>
            <person name="Henrissat B."/>
            <person name="Grigoriev I.V."/>
            <person name="Corradi N."/>
            <person name="Roux C."/>
            <person name="Martin F.M."/>
        </authorList>
    </citation>
    <scope>NUCLEOTIDE SEQUENCE [LARGE SCALE GENOMIC DNA]</scope>
    <source>
        <strain evidence="1 2">DAOM 227022</strain>
    </source>
</reference>
<accession>A0A397T0H3</accession>
<gene>
    <name evidence="1" type="ORF">C1645_736894</name>
</gene>
<dbReference type="AlphaFoldDB" id="A0A397T0H3"/>
<dbReference type="OrthoDB" id="2442580at2759"/>
<organism evidence="1 2">
    <name type="scientific">Glomus cerebriforme</name>
    <dbReference type="NCBI Taxonomy" id="658196"/>
    <lineage>
        <taxon>Eukaryota</taxon>
        <taxon>Fungi</taxon>
        <taxon>Fungi incertae sedis</taxon>
        <taxon>Mucoromycota</taxon>
        <taxon>Glomeromycotina</taxon>
        <taxon>Glomeromycetes</taxon>
        <taxon>Glomerales</taxon>
        <taxon>Glomeraceae</taxon>
        <taxon>Glomus</taxon>
    </lineage>
</organism>
<proteinExistence type="predicted"/>
<comment type="caution">
    <text evidence="1">The sequence shown here is derived from an EMBL/GenBank/DDBJ whole genome shotgun (WGS) entry which is preliminary data.</text>
</comment>
<sequence length="167" mass="19827">MSYKILSEKIKNMTFIPKYSSRVLFMINHTNTIQIGILFQKWKLLYDIISSLYDIYSEIKYIYTYKNATFDGPIGDEDIKIRKSYYFSKSKRKVIYVKTKKPIVITKKVKKEPCKNNKAVNQKELCKNNEAVNQEELCKNNEAVNQEELYNNNKAENQEERVIIMKL</sequence>
<evidence type="ECO:0000313" key="2">
    <source>
        <dbReference type="Proteomes" id="UP000265703"/>
    </source>
</evidence>
<dbReference type="Proteomes" id="UP000265703">
    <property type="component" value="Unassembled WGS sequence"/>
</dbReference>
<name>A0A397T0H3_9GLOM</name>
<evidence type="ECO:0000313" key="1">
    <source>
        <dbReference type="EMBL" id="RIA91693.1"/>
    </source>
</evidence>
<keyword evidence="2" id="KW-1185">Reference proteome</keyword>
<dbReference type="EMBL" id="QKYT01000144">
    <property type="protein sequence ID" value="RIA91693.1"/>
    <property type="molecule type" value="Genomic_DNA"/>
</dbReference>
<protein>
    <submittedName>
        <fullName evidence="1">Uncharacterized protein</fullName>
    </submittedName>
</protein>